<sequence>MTQGPGLSNQAKGCRIVVDLDDHGGAGLPGKRNERVREQQCRYAEWV</sequence>
<proteinExistence type="predicted"/>
<dbReference type="AlphaFoldDB" id="A0A2X0SCA7"/>
<name>A0A2X0SCA7_9PROT</name>
<evidence type="ECO:0000313" key="1">
    <source>
        <dbReference type="EMBL" id="SPS05031.1"/>
    </source>
</evidence>
<organism evidence="1">
    <name type="scientific">Candidatus Nitrotoga fabula</name>
    <dbReference type="NCBI Taxonomy" id="2182327"/>
    <lineage>
        <taxon>Bacteria</taxon>
        <taxon>Pseudomonadati</taxon>
        <taxon>Pseudomonadota</taxon>
        <taxon>Betaproteobacteria</taxon>
        <taxon>Nitrosomonadales</taxon>
        <taxon>Gallionellaceae</taxon>
        <taxon>Candidatus Nitrotoga</taxon>
    </lineage>
</organism>
<protein>
    <submittedName>
        <fullName evidence="1">Uncharacterized protein</fullName>
    </submittedName>
</protein>
<accession>A0A2X0SCA7</accession>
<reference evidence="1" key="1">
    <citation type="submission" date="2018-05" db="EMBL/GenBank/DDBJ databases">
        <authorList>
            <person name="Lanie J.A."/>
            <person name="Ng W.-L."/>
            <person name="Kazmierczak K.M."/>
            <person name="Andrzejewski T.M."/>
            <person name="Davidsen T.M."/>
            <person name="Wayne K.J."/>
            <person name="Tettelin H."/>
            <person name="Glass J.I."/>
            <person name="Rusch D."/>
            <person name="Podicherti R."/>
            <person name="Tsui H.-C.T."/>
            <person name="Winkler M.E."/>
        </authorList>
    </citation>
    <scope>NUCLEOTIDE SEQUENCE</scope>
    <source>
        <strain evidence="1">KNB</strain>
    </source>
</reference>
<dbReference type="EMBL" id="LS423452">
    <property type="protein sequence ID" value="SPS05031.1"/>
    <property type="molecule type" value="Genomic_DNA"/>
</dbReference>
<gene>
    <name evidence="1" type="ORF">NITFAB_0620</name>
</gene>